<feature type="region of interest" description="Disordered" evidence="1">
    <location>
        <begin position="1"/>
        <end position="145"/>
    </location>
</feature>
<dbReference type="EMBL" id="MU006589">
    <property type="protein sequence ID" value="KAF2744353.1"/>
    <property type="molecule type" value="Genomic_DNA"/>
</dbReference>
<sequence>MAHSRDKLARPTRLLQQSKQIPPRRSARLNPKPGEYAEQQPSSAAEKTLQQTYRATISHPRGKKQSRGAEDLPVDVTAAPLSKRPRESSADLTPTRPFDRETSSGSIEVPLHAQAYGGATNKLRSFLRPGQDKRESSMWPKKWPG</sequence>
<reference evidence="2" key="1">
    <citation type="journal article" date="2020" name="Stud. Mycol.">
        <title>101 Dothideomycetes genomes: a test case for predicting lifestyles and emergence of pathogens.</title>
        <authorList>
            <person name="Haridas S."/>
            <person name="Albert R."/>
            <person name="Binder M."/>
            <person name="Bloem J."/>
            <person name="Labutti K."/>
            <person name="Salamov A."/>
            <person name="Andreopoulos B."/>
            <person name="Baker S."/>
            <person name="Barry K."/>
            <person name="Bills G."/>
            <person name="Bluhm B."/>
            <person name="Cannon C."/>
            <person name="Castanera R."/>
            <person name="Culley D."/>
            <person name="Daum C."/>
            <person name="Ezra D."/>
            <person name="Gonzalez J."/>
            <person name="Henrissat B."/>
            <person name="Kuo A."/>
            <person name="Liang C."/>
            <person name="Lipzen A."/>
            <person name="Lutzoni F."/>
            <person name="Magnuson J."/>
            <person name="Mondo S."/>
            <person name="Nolan M."/>
            <person name="Ohm R."/>
            <person name="Pangilinan J."/>
            <person name="Park H.-J."/>
            <person name="Ramirez L."/>
            <person name="Alfaro M."/>
            <person name="Sun H."/>
            <person name="Tritt A."/>
            <person name="Yoshinaga Y."/>
            <person name="Zwiers L.-H."/>
            <person name="Turgeon B."/>
            <person name="Goodwin S."/>
            <person name="Spatafora J."/>
            <person name="Crous P."/>
            <person name="Grigoriev I."/>
        </authorList>
    </citation>
    <scope>NUCLEOTIDE SEQUENCE</scope>
    <source>
        <strain evidence="2">CBS 119925</strain>
    </source>
</reference>
<keyword evidence="3" id="KW-1185">Reference proteome</keyword>
<dbReference type="OrthoDB" id="5132737at2759"/>
<evidence type="ECO:0000313" key="3">
    <source>
        <dbReference type="Proteomes" id="UP000799440"/>
    </source>
</evidence>
<feature type="compositionally biased region" description="Polar residues" evidence="1">
    <location>
        <begin position="39"/>
        <end position="55"/>
    </location>
</feature>
<name>A0A6A6V2V2_9PLEO</name>
<proteinExistence type="predicted"/>
<dbReference type="AlphaFoldDB" id="A0A6A6V2V2"/>
<evidence type="ECO:0000313" key="2">
    <source>
        <dbReference type="EMBL" id="KAF2744353.1"/>
    </source>
</evidence>
<protein>
    <submittedName>
        <fullName evidence="2">Uncharacterized protein</fullName>
    </submittedName>
</protein>
<evidence type="ECO:0000256" key="1">
    <source>
        <dbReference type="SAM" id="MobiDB-lite"/>
    </source>
</evidence>
<gene>
    <name evidence="2" type="ORF">M011DRAFT_460913</name>
</gene>
<accession>A0A6A6V2V2</accession>
<organism evidence="2 3">
    <name type="scientific">Sporormia fimetaria CBS 119925</name>
    <dbReference type="NCBI Taxonomy" id="1340428"/>
    <lineage>
        <taxon>Eukaryota</taxon>
        <taxon>Fungi</taxon>
        <taxon>Dikarya</taxon>
        <taxon>Ascomycota</taxon>
        <taxon>Pezizomycotina</taxon>
        <taxon>Dothideomycetes</taxon>
        <taxon>Pleosporomycetidae</taxon>
        <taxon>Pleosporales</taxon>
        <taxon>Sporormiaceae</taxon>
        <taxon>Sporormia</taxon>
    </lineage>
</organism>
<dbReference type="Proteomes" id="UP000799440">
    <property type="component" value="Unassembled WGS sequence"/>
</dbReference>